<evidence type="ECO:0000256" key="2">
    <source>
        <dbReference type="ARBA" id="ARBA00022475"/>
    </source>
</evidence>
<dbReference type="EMBL" id="DRLF01000194">
    <property type="protein sequence ID" value="HEC06269.1"/>
    <property type="molecule type" value="Genomic_DNA"/>
</dbReference>
<proteinExistence type="predicted"/>
<reference evidence="8" key="1">
    <citation type="journal article" date="2020" name="mSystems">
        <title>Genome- and Community-Level Interaction Insights into Carbon Utilization and Element Cycling Functions of Hydrothermarchaeota in Hydrothermal Sediment.</title>
        <authorList>
            <person name="Zhou Z."/>
            <person name="Liu Y."/>
            <person name="Xu W."/>
            <person name="Pan J."/>
            <person name="Luo Z.H."/>
            <person name="Li M."/>
        </authorList>
    </citation>
    <scope>NUCLEOTIDE SEQUENCE [LARGE SCALE GENOMIC DNA]</scope>
    <source>
        <strain evidence="8">HyVt-458</strain>
    </source>
</reference>
<dbReference type="AlphaFoldDB" id="A0A831RWI7"/>
<dbReference type="GO" id="GO:0005886">
    <property type="term" value="C:plasma membrane"/>
    <property type="evidence" value="ECO:0007669"/>
    <property type="project" value="UniProtKB-SubCell"/>
</dbReference>
<gene>
    <name evidence="8" type="ORF">ENJ12_05430</name>
</gene>
<keyword evidence="4 6" id="KW-1133">Transmembrane helix</keyword>
<feature type="domain" description="RDD" evidence="7">
    <location>
        <begin position="14"/>
        <end position="145"/>
    </location>
</feature>
<dbReference type="InterPro" id="IPR010432">
    <property type="entry name" value="RDD"/>
</dbReference>
<accession>A0A831RWI7</accession>
<evidence type="ECO:0000256" key="6">
    <source>
        <dbReference type="SAM" id="Phobius"/>
    </source>
</evidence>
<organism evidence="8">
    <name type="scientific">Thiolapillus brandeum</name>
    <dbReference type="NCBI Taxonomy" id="1076588"/>
    <lineage>
        <taxon>Bacteria</taxon>
        <taxon>Pseudomonadati</taxon>
        <taxon>Pseudomonadota</taxon>
        <taxon>Gammaproteobacteria</taxon>
        <taxon>Chromatiales</taxon>
        <taxon>Sedimenticolaceae</taxon>
        <taxon>Thiolapillus</taxon>
    </lineage>
</organism>
<dbReference type="PANTHER" id="PTHR36115">
    <property type="entry name" value="PROLINE-RICH ANTIGEN HOMOLOG-RELATED"/>
    <property type="match status" value="1"/>
</dbReference>
<keyword evidence="3 6" id="KW-0812">Transmembrane</keyword>
<evidence type="ECO:0000256" key="1">
    <source>
        <dbReference type="ARBA" id="ARBA00004651"/>
    </source>
</evidence>
<comment type="subcellular location">
    <subcellularLocation>
        <location evidence="1">Cell membrane</location>
        <topology evidence="1">Multi-pass membrane protein</topology>
    </subcellularLocation>
</comment>
<evidence type="ECO:0000256" key="3">
    <source>
        <dbReference type="ARBA" id="ARBA00022692"/>
    </source>
</evidence>
<evidence type="ECO:0000256" key="5">
    <source>
        <dbReference type="ARBA" id="ARBA00023136"/>
    </source>
</evidence>
<dbReference type="PANTHER" id="PTHR36115:SF10">
    <property type="entry name" value="RDD DOMAIN-CONTAINING PROTEIN"/>
    <property type="match status" value="1"/>
</dbReference>
<feature type="transmembrane region" description="Helical" evidence="6">
    <location>
        <begin position="110"/>
        <end position="132"/>
    </location>
</feature>
<dbReference type="Pfam" id="PF06271">
    <property type="entry name" value="RDD"/>
    <property type="match status" value="1"/>
</dbReference>
<name>A0A831RWI7_9GAMM</name>
<keyword evidence="2" id="KW-1003">Cell membrane</keyword>
<comment type="caution">
    <text evidence="8">The sequence shown here is derived from an EMBL/GenBank/DDBJ whole genome shotgun (WGS) entry which is preliminary data.</text>
</comment>
<keyword evidence="5 6" id="KW-0472">Membrane</keyword>
<evidence type="ECO:0000313" key="8">
    <source>
        <dbReference type="EMBL" id="HEC06269.1"/>
    </source>
</evidence>
<dbReference type="Proteomes" id="UP000886339">
    <property type="component" value="Unassembled WGS sequence"/>
</dbReference>
<evidence type="ECO:0000256" key="4">
    <source>
        <dbReference type="ARBA" id="ARBA00022989"/>
    </source>
</evidence>
<dbReference type="InterPro" id="IPR051791">
    <property type="entry name" value="Pra-immunoreactive"/>
</dbReference>
<feature type="transmembrane region" description="Helical" evidence="6">
    <location>
        <begin position="57"/>
        <end position="80"/>
    </location>
</feature>
<protein>
    <submittedName>
        <fullName evidence="8">RDD family protein</fullName>
    </submittedName>
</protein>
<feature type="transmembrane region" description="Helical" evidence="6">
    <location>
        <begin position="20"/>
        <end position="45"/>
    </location>
</feature>
<evidence type="ECO:0000259" key="7">
    <source>
        <dbReference type="Pfam" id="PF06271"/>
    </source>
</evidence>
<sequence>MKDAPIDLENAAEPGLFRRLAAIIYDSVLVAALVAAAFTLVYLPLAAGFGLENIKDYPLYQTAMTIWMFTVAIGFHLWFWTHGGQTLGMRAWRIMLFSSDGRSPSLRQAVVRYAVAVVSLAAFGLGFLWILIDSQKRAWHDIASGTRLVLVDPNKT</sequence>